<name>V5HEH9_9VIBR</name>
<evidence type="ECO:0000256" key="5">
    <source>
        <dbReference type="SAM" id="Phobius"/>
    </source>
</evidence>
<keyword evidence="8" id="KW-1185">Reference proteome</keyword>
<dbReference type="eggNOG" id="COG3307">
    <property type="taxonomic scope" value="Bacteria"/>
</dbReference>
<accession>V5HEH9</accession>
<evidence type="ECO:0000313" key="8">
    <source>
        <dbReference type="Proteomes" id="UP000017800"/>
    </source>
</evidence>
<dbReference type="InterPro" id="IPR007016">
    <property type="entry name" value="O-antigen_ligase-rel_domated"/>
</dbReference>
<reference evidence="7 8" key="2">
    <citation type="submission" date="2013-11" db="EMBL/GenBank/DDBJ databases">
        <title>Whole genome shotgun sequence of Vibrio halioticoli NBRC 102217.</title>
        <authorList>
            <person name="Isaki S."/>
            <person name="Kimura A."/>
            <person name="Ohji S."/>
            <person name="Hosoyama A."/>
            <person name="Fujita N."/>
            <person name="Hashimoto M."/>
            <person name="Hosoyama Y."/>
            <person name="Yamazoe A."/>
        </authorList>
    </citation>
    <scope>NUCLEOTIDE SEQUENCE [LARGE SCALE GENOMIC DNA]</scope>
    <source>
        <strain evidence="7 8">NBRC 102217</strain>
    </source>
</reference>
<feature type="transmembrane region" description="Helical" evidence="5">
    <location>
        <begin position="12"/>
        <end position="29"/>
    </location>
</feature>
<protein>
    <recommendedName>
        <fullName evidence="6">O-antigen ligase-related domain-containing protein</fullName>
    </recommendedName>
</protein>
<comment type="caution">
    <text evidence="7">The sequence shown here is derived from an EMBL/GenBank/DDBJ whole genome shotgun (WGS) entry which is preliminary data.</text>
</comment>
<proteinExistence type="predicted"/>
<feature type="transmembrane region" description="Helical" evidence="5">
    <location>
        <begin position="218"/>
        <end position="234"/>
    </location>
</feature>
<dbReference type="AlphaFoldDB" id="V5HEH9"/>
<keyword evidence="2 5" id="KW-0812">Transmembrane</keyword>
<evidence type="ECO:0000313" key="7">
    <source>
        <dbReference type="EMBL" id="GAD87975.1"/>
    </source>
</evidence>
<dbReference type="Pfam" id="PF04932">
    <property type="entry name" value="Wzy_C"/>
    <property type="match status" value="1"/>
</dbReference>
<dbReference type="PANTHER" id="PTHR37422:SF17">
    <property type="entry name" value="O-ANTIGEN LIGASE"/>
    <property type="match status" value="1"/>
</dbReference>
<gene>
    <name evidence="7" type="ORF">VHA01S_003_00510</name>
</gene>
<dbReference type="Proteomes" id="UP000017800">
    <property type="component" value="Unassembled WGS sequence"/>
</dbReference>
<evidence type="ECO:0000256" key="3">
    <source>
        <dbReference type="ARBA" id="ARBA00022989"/>
    </source>
</evidence>
<reference evidence="7 8" key="1">
    <citation type="submission" date="2013-10" db="EMBL/GenBank/DDBJ databases">
        <authorList>
            <person name="Ichikawa N."/>
            <person name="Kimura A."/>
            <person name="Ohji S."/>
            <person name="Hosoyama A."/>
            <person name="Fujita N."/>
        </authorList>
    </citation>
    <scope>NUCLEOTIDE SEQUENCE [LARGE SCALE GENOMIC DNA]</scope>
    <source>
        <strain evidence="7 8">NBRC 102217</strain>
    </source>
</reference>
<dbReference type="OrthoDB" id="6358855at2"/>
<feature type="transmembrane region" description="Helical" evidence="5">
    <location>
        <begin position="325"/>
        <end position="343"/>
    </location>
</feature>
<organism evidence="7 8">
    <name type="scientific">Vibrio halioticoli NBRC 102217</name>
    <dbReference type="NCBI Taxonomy" id="1219072"/>
    <lineage>
        <taxon>Bacteria</taxon>
        <taxon>Pseudomonadati</taxon>
        <taxon>Pseudomonadota</taxon>
        <taxon>Gammaproteobacteria</taxon>
        <taxon>Vibrionales</taxon>
        <taxon>Vibrionaceae</taxon>
        <taxon>Vibrio</taxon>
    </lineage>
</organism>
<evidence type="ECO:0000256" key="4">
    <source>
        <dbReference type="ARBA" id="ARBA00023136"/>
    </source>
</evidence>
<feature type="transmembrane region" description="Helical" evidence="5">
    <location>
        <begin position="58"/>
        <end position="79"/>
    </location>
</feature>
<evidence type="ECO:0000259" key="6">
    <source>
        <dbReference type="Pfam" id="PF04932"/>
    </source>
</evidence>
<feature type="transmembrane region" description="Helical" evidence="5">
    <location>
        <begin position="141"/>
        <end position="164"/>
    </location>
</feature>
<keyword evidence="3 5" id="KW-1133">Transmembrane helix</keyword>
<feature type="domain" description="O-antigen ligase-related" evidence="6">
    <location>
        <begin position="180"/>
        <end position="333"/>
    </location>
</feature>
<keyword evidence="4 5" id="KW-0472">Membrane</keyword>
<sequence length="399" mass="45769">MQTKINYEQIKTFFYCLPLYWAISGLFLVDSGDKKLVVLILLTIPFKLISYFKGDKNLNIDILGISLIIFSFISCYIYTTKGYSSSEIRTVLSLTFFYIFIFNKSNIINHRIMSCVLFITASISVYNTYDFVFLSDIGRGYWYINAIPYANQLSMLLMFALFNFTKDTTKTRYLSLLSSGLFLCSIFISDTRGAWVSLFLCSIIAMIIFRKSLIKDKLLLSTIIISTMIILLATKNNISERLEQTKTEISAISKDNLNTSLGIRIQLWSLGLKFIKEDFSLTGYGQKGHLNKIKQLKKHGKIKGRLARFDSKNFHNDFIDRTVKYGLFGLSSLIFFIVFPLKLGFKSKDIEVKALLIITPLYMISACMSYISFSYSTNLATYLIIIMIATIINRESNRI</sequence>
<dbReference type="PANTHER" id="PTHR37422">
    <property type="entry name" value="TEICHURONIC ACID BIOSYNTHESIS PROTEIN TUAE"/>
    <property type="match status" value="1"/>
</dbReference>
<dbReference type="EMBL" id="BAUJ01000003">
    <property type="protein sequence ID" value="GAD87975.1"/>
    <property type="molecule type" value="Genomic_DNA"/>
</dbReference>
<dbReference type="RefSeq" id="WP_023402402.1">
    <property type="nucleotide sequence ID" value="NZ_BAUJ01000003.1"/>
</dbReference>
<evidence type="ECO:0000256" key="1">
    <source>
        <dbReference type="ARBA" id="ARBA00004141"/>
    </source>
</evidence>
<evidence type="ECO:0000256" key="2">
    <source>
        <dbReference type="ARBA" id="ARBA00022692"/>
    </source>
</evidence>
<feature type="transmembrane region" description="Helical" evidence="5">
    <location>
        <begin position="112"/>
        <end position="129"/>
    </location>
</feature>
<dbReference type="InterPro" id="IPR051533">
    <property type="entry name" value="WaaL-like"/>
</dbReference>
<feature type="transmembrane region" description="Helical" evidence="5">
    <location>
        <begin position="379"/>
        <end position="396"/>
    </location>
</feature>
<comment type="subcellular location">
    <subcellularLocation>
        <location evidence="1">Membrane</location>
        <topology evidence="1">Multi-pass membrane protein</topology>
    </subcellularLocation>
</comment>
<feature type="transmembrane region" description="Helical" evidence="5">
    <location>
        <begin position="194"/>
        <end position="211"/>
    </location>
</feature>
<dbReference type="GO" id="GO:0016020">
    <property type="term" value="C:membrane"/>
    <property type="evidence" value="ECO:0007669"/>
    <property type="project" value="UniProtKB-SubCell"/>
</dbReference>